<proteinExistence type="predicted"/>
<dbReference type="Proteomes" id="UP001396898">
    <property type="component" value="Unassembled WGS sequence"/>
</dbReference>
<feature type="signal peptide" evidence="1">
    <location>
        <begin position="1"/>
        <end position="21"/>
    </location>
</feature>
<keyword evidence="3" id="KW-1185">Reference proteome</keyword>
<sequence length="211" mass="22648">MLASYCKTAALASLCLPGVSARFLGPMDPAPVEISSKDSIVRATWENITSRFDQHFSGNEHSTLLAGLNKHTFSLGVFSTHDTEAAASLQYHHTGPDVKNASNGVNTVNGDSIYRVASLSKLFTVFAGLIELKPQDWNLPLAEIFPEIAELPTDGPIRHVDWHAVTPLGLASQISGVPRDGKPFDTGDLWYTLLGLTGEPPVDPATLGFPP</sequence>
<evidence type="ECO:0000313" key="3">
    <source>
        <dbReference type="Proteomes" id="UP001396898"/>
    </source>
</evidence>
<evidence type="ECO:0008006" key="4">
    <source>
        <dbReference type="Google" id="ProtNLM"/>
    </source>
</evidence>
<evidence type="ECO:0000313" key="2">
    <source>
        <dbReference type="EMBL" id="KAK8027611.1"/>
    </source>
</evidence>
<dbReference type="EMBL" id="JAQQWI010000007">
    <property type="protein sequence ID" value="KAK8027611.1"/>
    <property type="molecule type" value="Genomic_DNA"/>
</dbReference>
<organism evidence="2 3">
    <name type="scientific">Apiospora marii</name>
    <dbReference type="NCBI Taxonomy" id="335849"/>
    <lineage>
        <taxon>Eukaryota</taxon>
        <taxon>Fungi</taxon>
        <taxon>Dikarya</taxon>
        <taxon>Ascomycota</taxon>
        <taxon>Pezizomycotina</taxon>
        <taxon>Sordariomycetes</taxon>
        <taxon>Xylariomycetidae</taxon>
        <taxon>Amphisphaeriales</taxon>
        <taxon>Apiosporaceae</taxon>
        <taxon>Apiospora</taxon>
    </lineage>
</organism>
<protein>
    <recommendedName>
        <fullName evidence="4">Beta-lactamase-related domain-containing protein</fullName>
    </recommendedName>
</protein>
<feature type="chain" id="PRO_5045909251" description="Beta-lactamase-related domain-containing protein" evidence="1">
    <location>
        <begin position="22"/>
        <end position="211"/>
    </location>
</feature>
<dbReference type="SUPFAM" id="SSF56601">
    <property type="entry name" value="beta-lactamase/transpeptidase-like"/>
    <property type="match status" value="1"/>
</dbReference>
<reference evidence="2 3" key="1">
    <citation type="submission" date="2023-01" db="EMBL/GenBank/DDBJ databases">
        <title>Analysis of 21 Apiospora genomes using comparative genomics revels a genus with tremendous synthesis potential of carbohydrate active enzymes and secondary metabolites.</title>
        <authorList>
            <person name="Sorensen T."/>
        </authorList>
    </citation>
    <scope>NUCLEOTIDE SEQUENCE [LARGE SCALE GENOMIC DNA]</scope>
    <source>
        <strain evidence="2 3">CBS 20057</strain>
    </source>
</reference>
<gene>
    <name evidence="2" type="ORF">PG991_004667</name>
</gene>
<dbReference type="Gene3D" id="3.40.710.10">
    <property type="entry name" value="DD-peptidase/beta-lactamase superfamily"/>
    <property type="match status" value="1"/>
</dbReference>
<dbReference type="InterPro" id="IPR012338">
    <property type="entry name" value="Beta-lactam/transpept-like"/>
</dbReference>
<evidence type="ECO:0000256" key="1">
    <source>
        <dbReference type="SAM" id="SignalP"/>
    </source>
</evidence>
<name>A0ABR1S721_9PEZI</name>
<accession>A0ABR1S721</accession>
<keyword evidence="1" id="KW-0732">Signal</keyword>
<comment type="caution">
    <text evidence="2">The sequence shown here is derived from an EMBL/GenBank/DDBJ whole genome shotgun (WGS) entry which is preliminary data.</text>
</comment>